<gene>
    <name evidence="1" type="ORF">F4821DRAFT_233654</name>
</gene>
<organism evidence="1 2">
    <name type="scientific">Hypoxylon rubiginosum</name>
    <dbReference type="NCBI Taxonomy" id="110542"/>
    <lineage>
        <taxon>Eukaryota</taxon>
        <taxon>Fungi</taxon>
        <taxon>Dikarya</taxon>
        <taxon>Ascomycota</taxon>
        <taxon>Pezizomycotina</taxon>
        <taxon>Sordariomycetes</taxon>
        <taxon>Xylariomycetidae</taxon>
        <taxon>Xylariales</taxon>
        <taxon>Hypoxylaceae</taxon>
        <taxon>Hypoxylon</taxon>
    </lineage>
</organism>
<dbReference type="Proteomes" id="UP001497680">
    <property type="component" value="Unassembled WGS sequence"/>
</dbReference>
<keyword evidence="1" id="KW-0689">Ribosomal protein</keyword>
<reference evidence="1 2" key="1">
    <citation type="journal article" date="2022" name="New Phytol.">
        <title>Ecological generalism drives hyperdiversity of secondary metabolite gene clusters in xylarialean endophytes.</title>
        <authorList>
            <person name="Franco M.E.E."/>
            <person name="Wisecaver J.H."/>
            <person name="Arnold A.E."/>
            <person name="Ju Y.M."/>
            <person name="Slot J.C."/>
            <person name="Ahrendt S."/>
            <person name="Moore L.P."/>
            <person name="Eastman K.E."/>
            <person name="Scott K."/>
            <person name="Konkel Z."/>
            <person name="Mondo S.J."/>
            <person name="Kuo A."/>
            <person name="Hayes R.D."/>
            <person name="Haridas S."/>
            <person name="Andreopoulos B."/>
            <person name="Riley R."/>
            <person name="LaButti K."/>
            <person name="Pangilinan J."/>
            <person name="Lipzen A."/>
            <person name="Amirebrahimi M."/>
            <person name="Yan J."/>
            <person name="Adam C."/>
            <person name="Keymanesh K."/>
            <person name="Ng V."/>
            <person name="Louie K."/>
            <person name="Northen T."/>
            <person name="Drula E."/>
            <person name="Henrissat B."/>
            <person name="Hsieh H.M."/>
            <person name="Youens-Clark K."/>
            <person name="Lutzoni F."/>
            <person name="Miadlikowska J."/>
            <person name="Eastwood D.C."/>
            <person name="Hamelin R.C."/>
            <person name="Grigoriev I.V."/>
            <person name="U'Ren J.M."/>
        </authorList>
    </citation>
    <scope>NUCLEOTIDE SEQUENCE [LARGE SCALE GENOMIC DNA]</scope>
    <source>
        <strain evidence="1 2">ER1909</strain>
    </source>
</reference>
<evidence type="ECO:0000313" key="2">
    <source>
        <dbReference type="Proteomes" id="UP001497680"/>
    </source>
</evidence>
<keyword evidence="2" id="KW-1185">Reference proteome</keyword>
<keyword evidence="1" id="KW-0687">Ribonucleoprotein</keyword>
<protein>
    <submittedName>
        <fullName evidence="1">Ribosomal protein L14-domain-containing protein</fullName>
    </submittedName>
</protein>
<dbReference type="EMBL" id="MU394301">
    <property type="protein sequence ID" value="KAI6088408.1"/>
    <property type="molecule type" value="Genomic_DNA"/>
</dbReference>
<sequence length="147" mass="16708">MGDATIESPEWRLVEVGRIVLVQGNGPFAGRLAAIVEIIDHKRALVDGPSADPKLVVPRQAISFSDVLLSDLKIAKLPRAVRTGTLKNAWEKAEIDAKWKESKWAKRKDQTERRKALTDFDRFKVMRFKKQRRFEERKALAKVKASA</sequence>
<comment type="caution">
    <text evidence="1">The sequence shown here is derived from an EMBL/GenBank/DDBJ whole genome shotgun (WGS) entry which is preliminary data.</text>
</comment>
<name>A0ACC0D6M6_9PEZI</name>
<accession>A0ACC0D6M6</accession>
<proteinExistence type="predicted"/>
<evidence type="ECO:0000313" key="1">
    <source>
        <dbReference type="EMBL" id="KAI6088408.1"/>
    </source>
</evidence>